<evidence type="ECO:0000256" key="12">
    <source>
        <dbReference type="ARBA" id="ARBA00031533"/>
    </source>
</evidence>
<dbReference type="InterPro" id="IPR001930">
    <property type="entry name" value="Peptidase_M1"/>
</dbReference>
<protein>
    <recommendedName>
        <fullName evidence="5">Aminopeptidase N</fullName>
        <ecNumber evidence="4">3.4.11.2</ecNumber>
    </recommendedName>
    <alternativeName>
        <fullName evidence="11">Alanine aminopeptidase</fullName>
    </alternativeName>
    <alternativeName>
        <fullName evidence="12">Lysyl aminopeptidase</fullName>
    </alternativeName>
</protein>
<dbReference type="Gene3D" id="1.10.390.10">
    <property type="entry name" value="Neutral Protease Domain 2"/>
    <property type="match status" value="1"/>
</dbReference>
<feature type="domain" description="Aminopeptidase N-like N-terminal" evidence="16">
    <location>
        <begin position="54"/>
        <end position="225"/>
    </location>
</feature>
<comment type="similarity">
    <text evidence="3">Belongs to the peptidase M1 family.</text>
</comment>
<keyword evidence="14" id="KW-0732">Signal</keyword>
<gene>
    <name evidence="17" type="ORF">FHS32_003999</name>
</gene>
<sequence>MRLRRPPRALSLTAAVLLTVSVAACGEGSGASAGRSGVGDRYFPKAGNEGYDVLHYALDLGYDPGAYYLTGTATITARATRDLSALNLDLEGLDVETVTVDGATARWGRAGQELTVRPRDALRRDAGFRVTVRYSGAPVTVTDPDGSEEGWLRTADGALALGEPAGSMAWFPGNHHPSDKATYGLAVTVPKGLRAVSNGEPAGEETKGDRTTYRWRVGEPMATYLATLAIGRYDIGRATTAGGLPVYTAVDPEQAEASRAVLARIPEVVAWAERTFGPYPFSSAGAIVDRPGDAGYALETQNRPVFPGAPGIGLLVHEIAHQWYGNSVTPRTWRDMWLNEAFATYAEWLWNEEHGRDTAQRTFDALYAGEYFPAAESNEALWSFPPAEPPDAAHISGVPVYWRGAMVLHRIRQTVGDTAFSALLRGWAQEHRHGTADTGDFTAYVEKSAPDEDFGAVWEDWLYGEGKPRRPRAGPWVRALGLGSGPGPCAGPARAGAPGLPGLRPAGGSDAGAGVRQTLTPKSWAMPTRPEA</sequence>
<evidence type="ECO:0000256" key="1">
    <source>
        <dbReference type="ARBA" id="ARBA00000098"/>
    </source>
</evidence>
<dbReference type="InterPro" id="IPR027268">
    <property type="entry name" value="Peptidase_M4/M1_CTD_sf"/>
</dbReference>
<dbReference type="InterPro" id="IPR014782">
    <property type="entry name" value="Peptidase_M1_dom"/>
</dbReference>
<dbReference type="EMBL" id="JACHJE010000008">
    <property type="protein sequence ID" value="MBB5127257.1"/>
    <property type="molecule type" value="Genomic_DNA"/>
</dbReference>
<dbReference type="GO" id="GO:0008270">
    <property type="term" value="F:zinc ion binding"/>
    <property type="evidence" value="ECO:0007669"/>
    <property type="project" value="InterPro"/>
</dbReference>
<evidence type="ECO:0000256" key="7">
    <source>
        <dbReference type="ARBA" id="ARBA00022723"/>
    </source>
</evidence>
<comment type="cofactor">
    <cofactor evidence="2">
        <name>Zn(2+)</name>
        <dbReference type="ChEBI" id="CHEBI:29105"/>
    </cofactor>
</comment>
<evidence type="ECO:0000256" key="13">
    <source>
        <dbReference type="SAM" id="MobiDB-lite"/>
    </source>
</evidence>
<keyword evidence="7" id="KW-0479">Metal-binding</keyword>
<accession>A0A7W8BQU6</accession>
<evidence type="ECO:0000313" key="17">
    <source>
        <dbReference type="EMBL" id="MBB5127257.1"/>
    </source>
</evidence>
<keyword evidence="8" id="KW-0378">Hydrolase</keyword>
<keyword evidence="17" id="KW-0031">Aminopeptidase</keyword>
<keyword evidence="10" id="KW-0482">Metalloprotease</keyword>
<reference evidence="17 18" key="1">
    <citation type="submission" date="2020-08" db="EMBL/GenBank/DDBJ databases">
        <title>Genomic Encyclopedia of Type Strains, Phase III (KMG-III): the genomes of soil and plant-associated and newly described type strains.</title>
        <authorList>
            <person name="Whitman W."/>
        </authorList>
    </citation>
    <scope>NUCLEOTIDE SEQUENCE [LARGE SCALE GENOMIC DNA]</scope>
    <source>
        <strain evidence="17 18">CECT 3226</strain>
    </source>
</reference>
<comment type="caution">
    <text evidence="17">The sequence shown here is derived from an EMBL/GenBank/DDBJ whole genome shotgun (WGS) entry which is preliminary data.</text>
</comment>
<dbReference type="InterPro" id="IPR045357">
    <property type="entry name" value="Aminopeptidase_N-like_N"/>
</dbReference>
<dbReference type="EC" id="3.4.11.2" evidence="4"/>
<feature type="signal peptide" evidence="14">
    <location>
        <begin position="1"/>
        <end position="25"/>
    </location>
</feature>
<dbReference type="PANTHER" id="PTHR11533:SF297">
    <property type="entry name" value="AMINOPEPTIDASE N"/>
    <property type="match status" value="1"/>
</dbReference>
<evidence type="ECO:0000256" key="14">
    <source>
        <dbReference type="SAM" id="SignalP"/>
    </source>
</evidence>
<feature type="region of interest" description="Disordered" evidence="13">
    <location>
        <begin position="490"/>
        <end position="532"/>
    </location>
</feature>
<feature type="compositionally biased region" description="Low complexity" evidence="13">
    <location>
        <begin position="490"/>
        <end position="508"/>
    </location>
</feature>
<evidence type="ECO:0000256" key="11">
    <source>
        <dbReference type="ARBA" id="ARBA00029811"/>
    </source>
</evidence>
<evidence type="ECO:0000313" key="18">
    <source>
        <dbReference type="Proteomes" id="UP000568022"/>
    </source>
</evidence>
<keyword evidence="18" id="KW-1185">Reference proteome</keyword>
<dbReference type="PANTHER" id="PTHR11533">
    <property type="entry name" value="PROTEASE M1 ZINC METALLOPROTEASE"/>
    <property type="match status" value="1"/>
</dbReference>
<dbReference type="InterPro" id="IPR050344">
    <property type="entry name" value="Peptidase_M1_aminopeptidases"/>
</dbReference>
<dbReference type="GO" id="GO:0016285">
    <property type="term" value="F:alanyl aminopeptidase activity"/>
    <property type="evidence" value="ECO:0007669"/>
    <property type="project" value="UniProtKB-EC"/>
</dbReference>
<dbReference type="GO" id="GO:0006508">
    <property type="term" value="P:proteolysis"/>
    <property type="evidence" value="ECO:0007669"/>
    <property type="project" value="UniProtKB-KW"/>
</dbReference>
<dbReference type="GO" id="GO:0008237">
    <property type="term" value="F:metallopeptidase activity"/>
    <property type="evidence" value="ECO:0007669"/>
    <property type="project" value="UniProtKB-KW"/>
</dbReference>
<dbReference type="PROSITE" id="PS51257">
    <property type="entry name" value="PROKAR_LIPOPROTEIN"/>
    <property type="match status" value="1"/>
</dbReference>
<dbReference type="SUPFAM" id="SSF55486">
    <property type="entry name" value="Metalloproteases ('zincins'), catalytic domain"/>
    <property type="match status" value="1"/>
</dbReference>
<evidence type="ECO:0000256" key="8">
    <source>
        <dbReference type="ARBA" id="ARBA00022801"/>
    </source>
</evidence>
<keyword evidence="6" id="KW-0645">Protease</keyword>
<feature type="chain" id="PRO_5038799992" description="Aminopeptidase N" evidence="14">
    <location>
        <begin position="26"/>
        <end position="532"/>
    </location>
</feature>
<dbReference type="Pfam" id="PF01433">
    <property type="entry name" value="Peptidase_M1"/>
    <property type="match status" value="1"/>
</dbReference>
<dbReference type="Proteomes" id="UP000568022">
    <property type="component" value="Unassembled WGS sequence"/>
</dbReference>
<organism evidence="17 18">
    <name type="scientific">Streptomyces griseoloalbus</name>
    <dbReference type="NCBI Taxonomy" id="67303"/>
    <lineage>
        <taxon>Bacteria</taxon>
        <taxon>Bacillati</taxon>
        <taxon>Actinomycetota</taxon>
        <taxon>Actinomycetes</taxon>
        <taxon>Kitasatosporales</taxon>
        <taxon>Streptomycetaceae</taxon>
        <taxon>Streptomyces</taxon>
    </lineage>
</organism>
<comment type="catalytic activity">
    <reaction evidence="1">
        <text>Release of an N-terminal amino acid, Xaa-|-Yaa- from a peptide, amide or arylamide. Xaa is preferably Ala, but may be most amino acids including Pro (slow action). When a terminal hydrophobic residue is followed by a prolyl residue, the two may be released as an intact Xaa-Pro dipeptide.</text>
        <dbReference type="EC" id="3.4.11.2"/>
    </reaction>
</comment>
<dbReference type="Gene3D" id="2.60.40.1730">
    <property type="entry name" value="tricorn interacting facor f3 domain"/>
    <property type="match status" value="1"/>
</dbReference>
<dbReference type="CDD" id="cd09603">
    <property type="entry name" value="M1_APN_like"/>
    <property type="match status" value="1"/>
</dbReference>
<evidence type="ECO:0000259" key="15">
    <source>
        <dbReference type="Pfam" id="PF01433"/>
    </source>
</evidence>
<evidence type="ECO:0000256" key="3">
    <source>
        <dbReference type="ARBA" id="ARBA00010136"/>
    </source>
</evidence>
<dbReference type="SUPFAM" id="SSF63737">
    <property type="entry name" value="Leukotriene A4 hydrolase N-terminal domain"/>
    <property type="match status" value="1"/>
</dbReference>
<dbReference type="AlphaFoldDB" id="A0A7W8BQU6"/>
<proteinExistence type="inferred from homology"/>
<evidence type="ECO:0000256" key="6">
    <source>
        <dbReference type="ARBA" id="ARBA00022670"/>
    </source>
</evidence>
<evidence type="ECO:0000256" key="10">
    <source>
        <dbReference type="ARBA" id="ARBA00023049"/>
    </source>
</evidence>
<feature type="domain" description="Peptidase M1 membrane alanine aminopeptidase" evidence="15">
    <location>
        <begin position="314"/>
        <end position="461"/>
    </location>
</feature>
<dbReference type="InterPro" id="IPR042097">
    <property type="entry name" value="Aminopeptidase_N-like_N_sf"/>
</dbReference>
<dbReference type="Pfam" id="PF17900">
    <property type="entry name" value="Peptidase_M1_N"/>
    <property type="match status" value="1"/>
</dbReference>
<keyword evidence="9" id="KW-0862">Zinc</keyword>
<evidence type="ECO:0000259" key="16">
    <source>
        <dbReference type="Pfam" id="PF17900"/>
    </source>
</evidence>
<evidence type="ECO:0000256" key="5">
    <source>
        <dbReference type="ARBA" id="ARBA00015611"/>
    </source>
</evidence>
<name>A0A7W8BQU6_9ACTN</name>
<evidence type="ECO:0000256" key="4">
    <source>
        <dbReference type="ARBA" id="ARBA00012564"/>
    </source>
</evidence>
<dbReference type="PRINTS" id="PR00756">
    <property type="entry name" value="ALADIPTASE"/>
</dbReference>
<evidence type="ECO:0000256" key="2">
    <source>
        <dbReference type="ARBA" id="ARBA00001947"/>
    </source>
</evidence>
<evidence type="ECO:0000256" key="9">
    <source>
        <dbReference type="ARBA" id="ARBA00022833"/>
    </source>
</evidence>